<dbReference type="AlphaFoldDB" id="A0A369YB04"/>
<dbReference type="Proteomes" id="UP000253872">
    <property type="component" value="Unassembled WGS sequence"/>
</dbReference>
<feature type="domain" description="Rhodanese" evidence="2">
    <location>
        <begin position="55"/>
        <end position="146"/>
    </location>
</feature>
<dbReference type="InterPro" id="IPR036873">
    <property type="entry name" value="Rhodanese-like_dom_sf"/>
</dbReference>
<dbReference type="Gene3D" id="3.40.250.10">
    <property type="entry name" value="Rhodanese-like domain"/>
    <property type="match status" value="1"/>
</dbReference>
<keyword evidence="1" id="KW-0812">Transmembrane</keyword>
<dbReference type="SMART" id="SM00450">
    <property type="entry name" value="RHOD"/>
    <property type="match status" value="1"/>
</dbReference>
<accession>A0A369YB04</accession>
<keyword evidence="1" id="KW-0472">Membrane</keyword>
<evidence type="ECO:0000313" key="3">
    <source>
        <dbReference type="EMBL" id="RDE70502.1"/>
    </source>
</evidence>
<proteinExistence type="predicted"/>
<dbReference type="RefSeq" id="WP_111403575.1">
    <property type="nucleotide sequence ID" value="NZ_CAURJL010000005.1"/>
</dbReference>
<dbReference type="EMBL" id="QEPN01000007">
    <property type="protein sequence ID" value="RDE70502.1"/>
    <property type="molecule type" value="Genomic_DNA"/>
</dbReference>
<feature type="transmembrane region" description="Helical" evidence="1">
    <location>
        <begin position="12"/>
        <end position="35"/>
    </location>
</feature>
<dbReference type="PANTHER" id="PTHR43031">
    <property type="entry name" value="FAD-DEPENDENT OXIDOREDUCTASE"/>
    <property type="match status" value="1"/>
</dbReference>
<evidence type="ECO:0000256" key="1">
    <source>
        <dbReference type="SAM" id="Phobius"/>
    </source>
</evidence>
<dbReference type="STRING" id="1035839.GCA_000238795_01762"/>
<dbReference type="InterPro" id="IPR001763">
    <property type="entry name" value="Rhodanese-like_dom"/>
</dbReference>
<name>A0A369YB04_9PAST</name>
<dbReference type="InterPro" id="IPR050229">
    <property type="entry name" value="GlpE_sulfurtransferase"/>
</dbReference>
<protein>
    <submittedName>
        <fullName evidence="3">Rhodanese-like domain-containing protein</fullName>
    </submittedName>
</protein>
<gene>
    <name evidence="3" type="ORF">DPV93_08195</name>
</gene>
<dbReference type="PANTHER" id="PTHR43031:SF18">
    <property type="entry name" value="RHODANESE-RELATED SULFURTRANSFERASES"/>
    <property type="match status" value="1"/>
</dbReference>
<comment type="caution">
    <text evidence="3">The sequence shown here is derived from an EMBL/GenBank/DDBJ whole genome shotgun (WGS) entry which is preliminary data.</text>
</comment>
<keyword evidence="1" id="KW-1133">Transmembrane helix</keyword>
<reference evidence="3 4" key="1">
    <citation type="submission" date="2018-05" db="EMBL/GenBank/DDBJ databases">
        <title>Draft Genome Sequences for a Diverse set of 7 Haemophilus Species.</title>
        <authorList>
            <person name="Nichols M."/>
            <person name="Topaz N."/>
            <person name="Wang X."/>
            <person name="Wang X."/>
            <person name="Boxrud D."/>
        </authorList>
    </citation>
    <scope>NUCLEOTIDE SEQUENCE [LARGE SCALE GENOMIC DNA]</scope>
    <source>
        <strain evidence="3 4">C2002001239</strain>
    </source>
</reference>
<evidence type="ECO:0000259" key="2">
    <source>
        <dbReference type="PROSITE" id="PS50206"/>
    </source>
</evidence>
<dbReference type="CDD" id="cd00158">
    <property type="entry name" value="RHOD"/>
    <property type="match status" value="1"/>
</dbReference>
<dbReference type="Pfam" id="PF00581">
    <property type="entry name" value="Rhodanese"/>
    <property type="match status" value="1"/>
</dbReference>
<organism evidence="3 4">
    <name type="scientific">Haemophilus sputorum</name>
    <dbReference type="NCBI Taxonomy" id="1078480"/>
    <lineage>
        <taxon>Bacteria</taxon>
        <taxon>Pseudomonadati</taxon>
        <taxon>Pseudomonadota</taxon>
        <taxon>Gammaproteobacteria</taxon>
        <taxon>Pasteurellales</taxon>
        <taxon>Pasteurellaceae</taxon>
        <taxon>Haemophilus</taxon>
    </lineage>
</organism>
<sequence>MDLTFTQQLQQFVSHHPVMVMAWVGIFCAVLMNFYKGATSKYRVINNAIATQLVNNSDGVVVDLRSDDEFKAGHLVGSIHLLPSEIKANNVHQIDKYKDRPVILLDANGFSATKSAELLTKQGFNQVYVLKEGMVGWKAENLPTVKKK</sequence>
<dbReference type="SUPFAM" id="SSF52821">
    <property type="entry name" value="Rhodanese/Cell cycle control phosphatase"/>
    <property type="match status" value="1"/>
</dbReference>
<evidence type="ECO:0000313" key="4">
    <source>
        <dbReference type="Proteomes" id="UP000253872"/>
    </source>
</evidence>
<dbReference type="PROSITE" id="PS50206">
    <property type="entry name" value="RHODANESE_3"/>
    <property type="match status" value="1"/>
</dbReference>